<feature type="domain" description="TIR" evidence="5">
    <location>
        <begin position="119"/>
        <end position="164"/>
    </location>
</feature>
<accession>A0A9Q0R306</accession>
<dbReference type="Pfam" id="PF01582">
    <property type="entry name" value="TIR"/>
    <property type="match status" value="1"/>
</dbReference>
<evidence type="ECO:0000313" key="7">
    <source>
        <dbReference type="Proteomes" id="UP001141806"/>
    </source>
</evidence>
<dbReference type="Gene3D" id="3.40.50.10140">
    <property type="entry name" value="Toll/interleukin-1 receptor homology (TIR) domain"/>
    <property type="match status" value="1"/>
</dbReference>
<evidence type="ECO:0000256" key="1">
    <source>
        <dbReference type="ARBA" id="ARBA00011982"/>
    </source>
</evidence>
<dbReference type="PROSITE" id="PS50104">
    <property type="entry name" value="TIR"/>
    <property type="match status" value="1"/>
</dbReference>
<dbReference type="InterPro" id="IPR000157">
    <property type="entry name" value="TIR_dom"/>
</dbReference>
<dbReference type="Proteomes" id="UP001141806">
    <property type="component" value="Unassembled WGS sequence"/>
</dbReference>
<evidence type="ECO:0000256" key="2">
    <source>
        <dbReference type="ARBA" id="ARBA00022801"/>
    </source>
</evidence>
<sequence>MMYLRSHDQPLAMNSMRDRWPFTGRRSPRIAKGRNCHSLDEILHLVEFTLTYAHKAESFFFLYLNNREKNERIYITFSSEQILTRVHRKNRRTSRHLVLYCNFMAVHDWSSSSFLSGSFTFDVFLDFKSKDTRDNFTGFLFRALKRERINVFMDDEDLCSGEKI</sequence>
<dbReference type="EMBL" id="JAMYWD010000001">
    <property type="protein sequence ID" value="KAJ4981045.1"/>
    <property type="molecule type" value="Genomic_DNA"/>
</dbReference>
<evidence type="ECO:0000256" key="4">
    <source>
        <dbReference type="ARBA" id="ARBA00047304"/>
    </source>
</evidence>
<dbReference type="GO" id="GO:0007165">
    <property type="term" value="P:signal transduction"/>
    <property type="evidence" value="ECO:0007669"/>
    <property type="project" value="InterPro"/>
</dbReference>
<dbReference type="SUPFAM" id="SSF52200">
    <property type="entry name" value="Toll/Interleukin receptor TIR domain"/>
    <property type="match status" value="1"/>
</dbReference>
<proteinExistence type="predicted"/>
<protein>
    <recommendedName>
        <fullName evidence="1">ADP-ribosyl cyclase/cyclic ADP-ribose hydrolase</fullName>
        <ecNumber evidence="1">3.2.2.6</ecNumber>
    </recommendedName>
</protein>
<dbReference type="PANTHER" id="PTHR32009">
    <property type="entry name" value="TMV RESISTANCE PROTEIN N-LIKE"/>
    <property type="match status" value="1"/>
</dbReference>
<dbReference type="GO" id="GO:0061809">
    <property type="term" value="F:NAD+ nucleosidase activity, cyclic ADP-ribose generating"/>
    <property type="evidence" value="ECO:0007669"/>
    <property type="project" value="UniProtKB-EC"/>
</dbReference>
<dbReference type="PANTHER" id="PTHR32009:SF39">
    <property type="entry name" value="TIR DOMAIN-CONTAINING PROTEIN"/>
    <property type="match status" value="1"/>
</dbReference>
<gene>
    <name evidence="6" type="ORF">NE237_031882</name>
</gene>
<reference evidence="6" key="1">
    <citation type="journal article" date="2023" name="Plant J.">
        <title>The genome of the king protea, Protea cynaroides.</title>
        <authorList>
            <person name="Chang J."/>
            <person name="Duong T.A."/>
            <person name="Schoeman C."/>
            <person name="Ma X."/>
            <person name="Roodt D."/>
            <person name="Barker N."/>
            <person name="Li Z."/>
            <person name="Van de Peer Y."/>
            <person name="Mizrachi E."/>
        </authorList>
    </citation>
    <scope>NUCLEOTIDE SEQUENCE</scope>
    <source>
        <tissue evidence="6">Young leaves</tissue>
    </source>
</reference>
<dbReference type="AlphaFoldDB" id="A0A9Q0R306"/>
<dbReference type="InterPro" id="IPR035897">
    <property type="entry name" value="Toll_tir_struct_dom_sf"/>
</dbReference>
<organism evidence="6 7">
    <name type="scientific">Protea cynaroides</name>
    <dbReference type="NCBI Taxonomy" id="273540"/>
    <lineage>
        <taxon>Eukaryota</taxon>
        <taxon>Viridiplantae</taxon>
        <taxon>Streptophyta</taxon>
        <taxon>Embryophyta</taxon>
        <taxon>Tracheophyta</taxon>
        <taxon>Spermatophyta</taxon>
        <taxon>Magnoliopsida</taxon>
        <taxon>Proteales</taxon>
        <taxon>Proteaceae</taxon>
        <taxon>Protea</taxon>
    </lineage>
</organism>
<evidence type="ECO:0000259" key="5">
    <source>
        <dbReference type="PROSITE" id="PS50104"/>
    </source>
</evidence>
<keyword evidence="2" id="KW-0378">Hydrolase</keyword>
<evidence type="ECO:0000256" key="3">
    <source>
        <dbReference type="ARBA" id="ARBA00023027"/>
    </source>
</evidence>
<comment type="caution">
    <text evidence="6">The sequence shown here is derived from an EMBL/GenBank/DDBJ whole genome shotgun (WGS) entry which is preliminary data.</text>
</comment>
<keyword evidence="3" id="KW-0520">NAD</keyword>
<name>A0A9Q0R306_9MAGN</name>
<evidence type="ECO:0000313" key="6">
    <source>
        <dbReference type="EMBL" id="KAJ4981045.1"/>
    </source>
</evidence>
<keyword evidence="7" id="KW-1185">Reference proteome</keyword>
<dbReference type="EC" id="3.2.2.6" evidence="1"/>
<comment type="catalytic activity">
    <reaction evidence="4">
        <text>NAD(+) + H2O = ADP-D-ribose + nicotinamide + H(+)</text>
        <dbReference type="Rhea" id="RHEA:16301"/>
        <dbReference type="ChEBI" id="CHEBI:15377"/>
        <dbReference type="ChEBI" id="CHEBI:15378"/>
        <dbReference type="ChEBI" id="CHEBI:17154"/>
        <dbReference type="ChEBI" id="CHEBI:57540"/>
        <dbReference type="ChEBI" id="CHEBI:57967"/>
        <dbReference type="EC" id="3.2.2.6"/>
    </reaction>
    <physiologicalReaction direction="left-to-right" evidence="4">
        <dbReference type="Rhea" id="RHEA:16302"/>
    </physiologicalReaction>
</comment>